<comment type="caution">
    <text evidence="2">The sequence shown here is derived from an EMBL/GenBank/DDBJ whole genome shotgun (WGS) entry which is preliminary data.</text>
</comment>
<reference evidence="2 4" key="1">
    <citation type="submission" date="2019-09" db="EMBL/GenBank/DDBJ databases">
        <title>Draft genome of the ectomycorrhizal ascomycete Sphaerosporella brunnea.</title>
        <authorList>
            <consortium name="DOE Joint Genome Institute"/>
            <person name="Benucci G.M."/>
            <person name="Marozzi G."/>
            <person name="Antonielli L."/>
            <person name="Sanchez S."/>
            <person name="Marco P."/>
            <person name="Wang X."/>
            <person name="Falini L.B."/>
            <person name="Barry K."/>
            <person name="Haridas S."/>
            <person name="Lipzen A."/>
            <person name="Labutti K."/>
            <person name="Grigoriev I.V."/>
            <person name="Murat C."/>
            <person name="Martin F."/>
            <person name="Albertini E."/>
            <person name="Donnini D."/>
            <person name="Bonito G."/>
        </authorList>
    </citation>
    <scope>NUCLEOTIDE SEQUENCE [LARGE SCALE GENOMIC DNA]</scope>
    <source>
        <strain evidence="2 4">Sb_GMNB300</strain>
    </source>
</reference>
<feature type="compositionally biased region" description="Polar residues" evidence="1">
    <location>
        <begin position="1"/>
        <end position="16"/>
    </location>
</feature>
<dbReference type="Proteomes" id="UP000326924">
    <property type="component" value="Unassembled WGS sequence"/>
</dbReference>
<sequence length="434" mass="48755">MNMILNSTINAPTTQQNDRDVLRGEADKRAEDAGADADFTDEACSSDCDEPEATVPSASDSAFDRSFNSFDPSQKWRLASGRVVEDVLNDHYLEVRSDHVGHLVRDWVIDLENMTMKRWFTVEEWQEIMDAVPTLPPPTREFAQSLTRFHGVKTAEALRKVVMSTSFLPEGVSFNREAHFDLEWAHLVVHELLNSLRICETDSETIIVADQLEQWYCYHLWFLFDKLFLSLPRIILVRRESTCRASSLRKNRNRTETTARAKLGRRFDGILRSVEDHSHEFGALEAARQLPGGTETTKWMSDCRKLGRALRDMLSRLHEVVGHEPGVFEKLQVVGIFTAGRELRMCLGGYSYLPNVSTAVAAIAYVACTCRSDEGMHPTSEDKELGGGLIGEGRCRSNCRCCQKPGASTFGRSVIRSNNAGRNEKQSSDIAVGS</sequence>
<accession>A0A5J5EQW8</accession>
<evidence type="ECO:0000313" key="4">
    <source>
        <dbReference type="Proteomes" id="UP000326924"/>
    </source>
</evidence>
<dbReference type="OrthoDB" id="5399363at2759"/>
<feature type="compositionally biased region" description="Basic and acidic residues" evidence="1">
    <location>
        <begin position="17"/>
        <end position="32"/>
    </location>
</feature>
<name>A0A5J5EQW8_9PEZI</name>
<proteinExistence type="predicted"/>
<dbReference type="EMBL" id="VXIS01000148">
    <property type="protein sequence ID" value="KAA8900878.1"/>
    <property type="molecule type" value="Genomic_DNA"/>
</dbReference>
<evidence type="ECO:0000313" key="3">
    <source>
        <dbReference type="EMBL" id="KAA8900885.1"/>
    </source>
</evidence>
<evidence type="ECO:0000256" key="1">
    <source>
        <dbReference type="SAM" id="MobiDB-lite"/>
    </source>
</evidence>
<feature type="region of interest" description="Disordered" evidence="1">
    <location>
        <begin position="1"/>
        <end position="60"/>
    </location>
</feature>
<dbReference type="AlphaFoldDB" id="A0A5J5EQW8"/>
<organism evidence="2 4">
    <name type="scientific">Sphaerosporella brunnea</name>
    <dbReference type="NCBI Taxonomy" id="1250544"/>
    <lineage>
        <taxon>Eukaryota</taxon>
        <taxon>Fungi</taxon>
        <taxon>Dikarya</taxon>
        <taxon>Ascomycota</taxon>
        <taxon>Pezizomycotina</taxon>
        <taxon>Pezizomycetes</taxon>
        <taxon>Pezizales</taxon>
        <taxon>Pyronemataceae</taxon>
        <taxon>Sphaerosporella</taxon>
    </lineage>
</organism>
<evidence type="ECO:0000313" key="2">
    <source>
        <dbReference type="EMBL" id="KAA8900878.1"/>
    </source>
</evidence>
<keyword evidence="4" id="KW-1185">Reference proteome</keyword>
<protein>
    <submittedName>
        <fullName evidence="2">Uncharacterized protein</fullName>
    </submittedName>
</protein>
<gene>
    <name evidence="2" type="ORF">FN846DRAFT_891966</name>
    <name evidence="3" type="ORF">FN846DRAFT_891972</name>
</gene>
<feature type="region of interest" description="Disordered" evidence="1">
    <location>
        <begin position="413"/>
        <end position="434"/>
    </location>
</feature>
<dbReference type="EMBL" id="VXIS01000148">
    <property type="protein sequence ID" value="KAA8900885.1"/>
    <property type="molecule type" value="Genomic_DNA"/>
</dbReference>
<dbReference type="InParanoid" id="A0A5J5EQW8"/>